<comment type="caution">
    <text evidence="1">The sequence shown here is derived from an EMBL/GenBank/DDBJ whole genome shotgun (WGS) entry which is preliminary data.</text>
</comment>
<reference evidence="1 2" key="1">
    <citation type="submission" date="2019-12" db="EMBL/GenBank/DDBJ databases">
        <authorList>
            <person name="Alioto T."/>
            <person name="Alioto T."/>
            <person name="Gomez Garrido J."/>
        </authorList>
    </citation>
    <scope>NUCLEOTIDE SEQUENCE [LARGE SCALE GENOMIC DNA]</scope>
</reference>
<keyword evidence="2" id="KW-1185">Reference proteome</keyword>
<organism evidence="1 2">
    <name type="scientific">Olea europaea subsp. europaea</name>
    <dbReference type="NCBI Taxonomy" id="158383"/>
    <lineage>
        <taxon>Eukaryota</taxon>
        <taxon>Viridiplantae</taxon>
        <taxon>Streptophyta</taxon>
        <taxon>Embryophyta</taxon>
        <taxon>Tracheophyta</taxon>
        <taxon>Spermatophyta</taxon>
        <taxon>Magnoliopsida</taxon>
        <taxon>eudicotyledons</taxon>
        <taxon>Gunneridae</taxon>
        <taxon>Pentapetalae</taxon>
        <taxon>asterids</taxon>
        <taxon>lamiids</taxon>
        <taxon>Lamiales</taxon>
        <taxon>Oleaceae</taxon>
        <taxon>Oleeae</taxon>
        <taxon>Olea</taxon>
    </lineage>
</organism>
<gene>
    <name evidence="1" type="ORF">OLEA9_A007872</name>
</gene>
<evidence type="ECO:0000313" key="1">
    <source>
        <dbReference type="EMBL" id="CAA3015078.1"/>
    </source>
</evidence>
<dbReference type="EMBL" id="CACTIH010007523">
    <property type="protein sequence ID" value="CAA3015078.1"/>
    <property type="molecule type" value="Genomic_DNA"/>
</dbReference>
<dbReference type="Proteomes" id="UP000594638">
    <property type="component" value="Unassembled WGS sequence"/>
</dbReference>
<dbReference type="AlphaFoldDB" id="A0A8S0UDA5"/>
<accession>A0A8S0UDA5</accession>
<sequence>CIPVENLNDATLACENEETAVIQNMVAQTEQIVGDGIEQNVEIGNVNATLTHVNLEHPTDNASPLVDENVELLIEDHMVPLLLKLWSQMLICILSRIGKTENMTLKKGCWRGSVI</sequence>
<feature type="non-terminal residue" evidence="1">
    <location>
        <position position="1"/>
    </location>
</feature>
<name>A0A8S0UDA5_OLEEU</name>
<evidence type="ECO:0000313" key="2">
    <source>
        <dbReference type="Proteomes" id="UP000594638"/>
    </source>
</evidence>
<proteinExistence type="predicted"/>
<dbReference type="Gramene" id="OE9A007872T1">
    <property type="protein sequence ID" value="OE9A007872C1"/>
    <property type="gene ID" value="OE9A007872"/>
</dbReference>
<protein>
    <submittedName>
        <fullName evidence="1">Uncharacterized protein</fullName>
    </submittedName>
</protein>